<dbReference type="EMBL" id="JAPJDA010000011">
    <property type="protein sequence ID" value="MCX2838170.1"/>
    <property type="molecule type" value="Genomic_DNA"/>
</dbReference>
<feature type="signal peptide" evidence="1">
    <location>
        <begin position="1"/>
        <end position="21"/>
    </location>
</feature>
<evidence type="ECO:0000256" key="1">
    <source>
        <dbReference type="SAM" id="SignalP"/>
    </source>
</evidence>
<evidence type="ECO:0000313" key="3">
    <source>
        <dbReference type="Proteomes" id="UP001148482"/>
    </source>
</evidence>
<name>A0A9X3CZF7_9FLAO</name>
<organism evidence="2 3">
    <name type="scientific">Salinimicrobium profundisediminis</name>
    <dbReference type="NCBI Taxonomy" id="2994553"/>
    <lineage>
        <taxon>Bacteria</taxon>
        <taxon>Pseudomonadati</taxon>
        <taxon>Bacteroidota</taxon>
        <taxon>Flavobacteriia</taxon>
        <taxon>Flavobacteriales</taxon>
        <taxon>Flavobacteriaceae</taxon>
        <taxon>Salinimicrobium</taxon>
    </lineage>
</organism>
<accession>A0A9X3CZF7</accession>
<keyword evidence="3" id="KW-1185">Reference proteome</keyword>
<protein>
    <recommendedName>
        <fullName evidence="4">DUF481 domain-containing protein</fullName>
    </recommendedName>
</protein>
<dbReference type="AlphaFoldDB" id="A0A9X3CZF7"/>
<dbReference type="RefSeq" id="WP_266069433.1">
    <property type="nucleotide sequence ID" value="NZ_JAPJDA010000011.1"/>
</dbReference>
<keyword evidence="1" id="KW-0732">Signal</keyword>
<sequence>MQKARIFFTGLFFCLTLPLAAQNVYIINNDTLQLKREVKGPLSLFWTEDDLEYRYFVQKEKRMVELLNPDGNGRFREQLSELTTDAKINTRDVKFVLYSLRHFTNTYNAIVQEDYVKNESTKNILQRISIFTGLSNNIYTDNPENILAPVLGLEYEFYDPNLAPRHSAFLQLRHNFEQDEYQYSATHLSVNYRFKALYFKNFDLHVDARLATLYYSSETTAVKNDAGKVVSVQDESGFTFTAPLSFGLGSDIKITPTSFITLGYNDFFAIVLDSNGKFPVDFTVGYKYSL</sequence>
<proteinExistence type="predicted"/>
<comment type="caution">
    <text evidence="2">The sequence shown here is derived from an EMBL/GenBank/DDBJ whole genome shotgun (WGS) entry which is preliminary data.</text>
</comment>
<evidence type="ECO:0000313" key="2">
    <source>
        <dbReference type="EMBL" id="MCX2838170.1"/>
    </source>
</evidence>
<feature type="chain" id="PRO_5040732061" description="DUF481 domain-containing protein" evidence="1">
    <location>
        <begin position="22"/>
        <end position="290"/>
    </location>
</feature>
<dbReference type="Proteomes" id="UP001148482">
    <property type="component" value="Unassembled WGS sequence"/>
</dbReference>
<reference evidence="2" key="1">
    <citation type="submission" date="2022-11" db="EMBL/GenBank/DDBJ databases">
        <title>Salinimicrobium profundisediminis sp. nov., isolated from deep-sea sediment of the Mariana Trench.</title>
        <authorList>
            <person name="Fu H."/>
        </authorList>
    </citation>
    <scope>NUCLEOTIDE SEQUENCE</scope>
    <source>
        <strain evidence="2">MT39</strain>
    </source>
</reference>
<evidence type="ECO:0008006" key="4">
    <source>
        <dbReference type="Google" id="ProtNLM"/>
    </source>
</evidence>
<gene>
    <name evidence="2" type="ORF">OQ279_08375</name>
</gene>